<evidence type="ECO:0000313" key="2">
    <source>
        <dbReference type="EMBL" id="SEQ01325.1"/>
    </source>
</evidence>
<dbReference type="AlphaFoldDB" id="A0A1H9CJE7"/>
<organism evidence="2 3">
    <name type="scientific">Thalassovita taeanensis</name>
    <dbReference type="NCBI Taxonomy" id="657014"/>
    <lineage>
        <taxon>Bacteria</taxon>
        <taxon>Pseudomonadati</taxon>
        <taxon>Pseudomonadota</taxon>
        <taxon>Alphaproteobacteria</taxon>
        <taxon>Rhodobacterales</taxon>
        <taxon>Roseobacteraceae</taxon>
        <taxon>Thalassovita</taxon>
    </lineage>
</organism>
<gene>
    <name evidence="2" type="ORF">SAMN04488092_103282</name>
</gene>
<accession>A0A1H9CJE7</accession>
<protein>
    <recommendedName>
        <fullName evidence="1">Magnesium transporter MgtE intracellular domain-containing protein</fullName>
    </recommendedName>
</protein>
<dbReference type="Pfam" id="PF03448">
    <property type="entry name" value="MgtE_N"/>
    <property type="match status" value="1"/>
</dbReference>
<dbReference type="STRING" id="657014.SAMN04488092_103282"/>
<evidence type="ECO:0000313" key="3">
    <source>
        <dbReference type="Proteomes" id="UP000198634"/>
    </source>
</evidence>
<evidence type="ECO:0000259" key="1">
    <source>
        <dbReference type="Pfam" id="PF03448"/>
    </source>
</evidence>
<proteinExistence type="predicted"/>
<dbReference type="RefSeq" id="WP_090268985.1">
    <property type="nucleotide sequence ID" value="NZ_FOEP01000003.1"/>
</dbReference>
<feature type="domain" description="Magnesium transporter MgtE intracellular" evidence="1">
    <location>
        <begin position="135"/>
        <end position="184"/>
    </location>
</feature>
<reference evidence="2 3" key="1">
    <citation type="submission" date="2016-10" db="EMBL/GenBank/DDBJ databases">
        <authorList>
            <person name="de Groot N.N."/>
        </authorList>
    </citation>
    <scope>NUCLEOTIDE SEQUENCE [LARGE SCALE GENOMIC DNA]</scope>
    <source>
        <strain evidence="2 3">DSM 22007</strain>
    </source>
</reference>
<dbReference type="OrthoDB" id="9791432at2"/>
<keyword evidence="3" id="KW-1185">Reference proteome</keyword>
<name>A0A1H9CJE7_9RHOB</name>
<dbReference type="EMBL" id="FOEP01000003">
    <property type="protein sequence ID" value="SEQ01325.1"/>
    <property type="molecule type" value="Genomic_DNA"/>
</dbReference>
<sequence>MSKRLKTRSRRPGKGALSLIACLLLGSALIRLGMGAGQALAKADPAPHTPTAAPVVQETCETPEDYRAMIEAFQVRKIRLDRQETQMRDRMQALAIADREIETRMSALQQAEENLRATLALADQAAEGDITRLVAVYETMKPKDAAALFEEMDPDFAAGFLARMAPEAAAGVMAGLSPQSAYTISVVLAGRNANVPKE</sequence>
<dbReference type="InterPro" id="IPR006668">
    <property type="entry name" value="Mg_transptr_MgtE_intracell_dom"/>
</dbReference>
<dbReference type="Proteomes" id="UP000198634">
    <property type="component" value="Unassembled WGS sequence"/>
</dbReference>
<dbReference type="SUPFAM" id="SSF158791">
    <property type="entry name" value="MgtE N-terminal domain-like"/>
    <property type="match status" value="1"/>
</dbReference>